<keyword evidence="3" id="KW-0804">Transcription</keyword>
<dbReference type="InterPro" id="IPR010982">
    <property type="entry name" value="Lambda_DNA-bd_dom_sf"/>
</dbReference>
<dbReference type="PANTHER" id="PTHR30146:SF33">
    <property type="entry name" value="TRANSCRIPTIONAL REGULATOR"/>
    <property type="match status" value="1"/>
</dbReference>
<protein>
    <recommendedName>
        <fullName evidence="5">HTH lacI-type domain-containing protein</fullName>
    </recommendedName>
</protein>
<sequence length="382" mass="40769">MGVRDRLADAQPGGPEPAVTPGLEVVADLDPAADLEAAAAGPRLTRRSTQTVTLNDVAVHAGVSPQTVSRSIRAPELVSEFTLERVRSSIAATGYVPNLAASNLASNRSMTVAVLVPDVSASVFADALHGLEEVLGPAGYQLFLGSTGYRPSHEEDLVRSFLGRRPDGFFIVGTTHTERTTHLLRESKVPVVETWEMTDAPIDSLVGFSNHDAIRAIVEYAHGRGYRHPTFAGSLQTGDFRAAKRRAAFEETVAELFPGEAIRVVDSGTARVDLETGKALLHQARSLHPETDVLMFASDVFAAGAILEAGRQGISVPGDLAITGFGDFELARYLAPTLTTVSAPNREIGTVAGELLLQRMTHRSDDVRRVDLGFAVVARESA</sequence>
<dbReference type="EMBL" id="CP020715">
    <property type="protein sequence ID" value="ARJ06255.1"/>
    <property type="molecule type" value="Genomic_DNA"/>
</dbReference>
<evidence type="ECO:0000259" key="5">
    <source>
        <dbReference type="PROSITE" id="PS50932"/>
    </source>
</evidence>
<accession>A0A1X9LM23</accession>
<dbReference type="AlphaFoldDB" id="A0A1X9LM23"/>
<evidence type="ECO:0000313" key="7">
    <source>
        <dbReference type="Proteomes" id="UP000192775"/>
    </source>
</evidence>
<evidence type="ECO:0000256" key="4">
    <source>
        <dbReference type="SAM" id="MobiDB-lite"/>
    </source>
</evidence>
<dbReference type="Gene3D" id="1.10.260.40">
    <property type="entry name" value="lambda repressor-like DNA-binding domains"/>
    <property type="match status" value="1"/>
</dbReference>
<dbReference type="CDD" id="cd01575">
    <property type="entry name" value="PBP1_GntR"/>
    <property type="match status" value="1"/>
</dbReference>
<dbReference type="PANTHER" id="PTHR30146">
    <property type="entry name" value="LACI-RELATED TRANSCRIPTIONAL REPRESSOR"/>
    <property type="match status" value="1"/>
</dbReference>
<gene>
    <name evidence="6" type="ORF">B5808_14315</name>
</gene>
<dbReference type="InterPro" id="IPR028082">
    <property type="entry name" value="Peripla_BP_I"/>
</dbReference>
<evidence type="ECO:0000256" key="3">
    <source>
        <dbReference type="ARBA" id="ARBA00023163"/>
    </source>
</evidence>
<evidence type="ECO:0000256" key="1">
    <source>
        <dbReference type="ARBA" id="ARBA00023015"/>
    </source>
</evidence>
<keyword evidence="2" id="KW-0238">DNA-binding</keyword>
<dbReference type="Pfam" id="PF13377">
    <property type="entry name" value="Peripla_BP_3"/>
    <property type="match status" value="1"/>
</dbReference>
<dbReference type="InterPro" id="IPR046335">
    <property type="entry name" value="LacI/GalR-like_sensor"/>
</dbReference>
<dbReference type="Gene3D" id="3.40.50.2300">
    <property type="match status" value="2"/>
</dbReference>
<dbReference type="PROSITE" id="PS50932">
    <property type="entry name" value="HTH_LACI_2"/>
    <property type="match status" value="1"/>
</dbReference>
<evidence type="ECO:0000313" key="6">
    <source>
        <dbReference type="EMBL" id="ARJ06255.1"/>
    </source>
</evidence>
<organism evidence="6 7">
    <name type="scientific">Cnuibacter physcomitrellae</name>
    <dbReference type="NCBI Taxonomy" id="1619308"/>
    <lineage>
        <taxon>Bacteria</taxon>
        <taxon>Bacillati</taxon>
        <taxon>Actinomycetota</taxon>
        <taxon>Actinomycetes</taxon>
        <taxon>Micrococcales</taxon>
        <taxon>Microbacteriaceae</taxon>
        <taxon>Cnuibacter</taxon>
    </lineage>
</organism>
<dbReference type="Pfam" id="PF00356">
    <property type="entry name" value="LacI"/>
    <property type="match status" value="1"/>
</dbReference>
<dbReference type="KEGG" id="cphy:B5808_14315"/>
<dbReference type="Proteomes" id="UP000192775">
    <property type="component" value="Chromosome"/>
</dbReference>
<dbReference type="STRING" id="1619308.B5808_14315"/>
<keyword evidence="7" id="KW-1185">Reference proteome</keyword>
<dbReference type="SUPFAM" id="SSF47413">
    <property type="entry name" value="lambda repressor-like DNA-binding domains"/>
    <property type="match status" value="1"/>
</dbReference>
<dbReference type="SMART" id="SM00354">
    <property type="entry name" value="HTH_LACI"/>
    <property type="match status" value="1"/>
</dbReference>
<evidence type="ECO:0000256" key="2">
    <source>
        <dbReference type="ARBA" id="ARBA00023125"/>
    </source>
</evidence>
<dbReference type="SUPFAM" id="SSF53822">
    <property type="entry name" value="Periplasmic binding protein-like I"/>
    <property type="match status" value="1"/>
</dbReference>
<dbReference type="GO" id="GO:0000976">
    <property type="term" value="F:transcription cis-regulatory region binding"/>
    <property type="evidence" value="ECO:0007669"/>
    <property type="project" value="TreeGrafter"/>
</dbReference>
<reference evidence="6 7" key="1">
    <citation type="submission" date="2017-04" db="EMBL/GenBank/DDBJ databases">
        <authorList>
            <person name="Afonso C.L."/>
            <person name="Miller P.J."/>
            <person name="Scott M.A."/>
            <person name="Spackman E."/>
            <person name="Goraichik I."/>
            <person name="Dimitrov K.M."/>
            <person name="Suarez D.L."/>
            <person name="Swayne D.E."/>
        </authorList>
    </citation>
    <scope>NUCLEOTIDE SEQUENCE [LARGE SCALE GENOMIC DNA]</scope>
    <source>
        <strain evidence="7">XA(T)</strain>
    </source>
</reference>
<dbReference type="InterPro" id="IPR000843">
    <property type="entry name" value="HTH_LacI"/>
</dbReference>
<keyword evidence="1" id="KW-0805">Transcription regulation</keyword>
<name>A0A1X9LM23_9MICO</name>
<feature type="domain" description="HTH lacI-type" evidence="5">
    <location>
        <begin position="52"/>
        <end position="106"/>
    </location>
</feature>
<feature type="region of interest" description="Disordered" evidence="4">
    <location>
        <begin position="1"/>
        <end position="21"/>
    </location>
</feature>
<dbReference type="CDD" id="cd01392">
    <property type="entry name" value="HTH_LacI"/>
    <property type="match status" value="1"/>
</dbReference>
<proteinExistence type="predicted"/>
<dbReference type="GO" id="GO:0003700">
    <property type="term" value="F:DNA-binding transcription factor activity"/>
    <property type="evidence" value="ECO:0007669"/>
    <property type="project" value="TreeGrafter"/>
</dbReference>